<proteinExistence type="inferred from homology"/>
<dbReference type="GO" id="GO:0003677">
    <property type="term" value="F:DNA binding"/>
    <property type="evidence" value="ECO:0007669"/>
    <property type="project" value="InterPro"/>
</dbReference>
<feature type="domain" description="RNA polymerase sigma-70 region 2" evidence="5">
    <location>
        <begin position="42"/>
        <end position="108"/>
    </location>
</feature>
<organism evidence="7 8">
    <name type="scientific">Hymenobacter rigui</name>
    <dbReference type="NCBI Taxonomy" id="334424"/>
    <lineage>
        <taxon>Bacteria</taxon>
        <taxon>Pseudomonadati</taxon>
        <taxon>Bacteroidota</taxon>
        <taxon>Cytophagia</taxon>
        <taxon>Cytophagales</taxon>
        <taxon>Hymenobacteraceae</taxon>
        <taxon>Hymenobacter</taxon>
    </lineage>
</organism>
<dbReference type="PANTHER" id="PTHR43133:SF46">
    <property type="entry name" value="RNA POLYMERASE SIGMA-70 FACTOR ECF SUBFAMILY"/>
    <property type="match status" value="1"/>
</dbReference>
<dbReference type="CDD" id="cd06171">
    <property type="entry name" value="Sigma70_r4"/>
    <property type="match status" value="1"/>
</dbReference>
<protein>
    <submittedName>
        <fullName evidence="7">RNA polymerase sigma factor</fullName>
    </submittedName>
</protein>
<evidence type="ECO:0000256" key="1">
    <source>
        <dbReference type="ARBA" id="ARBA00010641"/>
    </source>
</evidence>
<dbReference type="AlphaFoldDB" id="A0A428KUY3"/>
<evidence type="ECO:0000256" key="3">
    <source>
        <dbReference type="ARBA" id="ARBA00023082"/>
    </source>
</evidence>
<dbReference type="InterPro" id="IPR007627">
    <property type="entry name" value="RNA_pol_sigma70_r2"/>
</dbReference>
<keyword evidence="4" id="KW-0804">Transcription</keyword>
<dbReference type="InterPro" id="IPR013324">
    <property type="entry name" value="RNA_pol_sigma_r3/r4-like"/>
</dbReference>
<dbReference type="Pfam" id="PF08281">
    <property type="entry name" value="Sigma70_r4_2"/>
    <property type="match status" value="1"/>
</dbReference>
<dbReference type="NCBIfam" id="TIGR02937">
    <property type="entry name" value="sigma70-ECF"/>
    <property type="match status" value="1"/>
</dbReference>
<dbReference type="InterPro" id="IPR039425">
    <property type="entry name" value="RNA_pol_sigma-70-like"/>
</dbReference>
<comment type="caution">
    <text evidence="7">The sequence shown here is derived from an EMBL/GenBank/DDBJ whole genome shotgun (WGS) entry which is preliminary data.</text>
</comment>
<dbReference type="InterPro" id="IPR014284">
    <property type="entry name" value="RNA_pol_sigma-70_dom"/>
</dbReference>
<dbReference type="SUPFAM" id="SSF88659">
    <property type="entry name" value="Sigma3 and sigma4 domains of RNA polymerase sigma factors"/>
    <property type="match status" value="1"/>
</dbReference>
<dbReference type="SUPFAM" id="SSF88946">
    <property type="entry name" value="Sigma2 domain of RNA polymerase sigma factors"/>
    <property type="match status" value="1"/>
</dbReference>
<evidence type="ECO:0000313" key="8">
    <source>
        <dbReference type="Proteomes" id="UP000273500"/>
    </source>
</evidence>
<dbReference type="GO" id="GO:0016987">
    <property type="term" value="F:sigma factor activity"/>
    <property type="evidence" value="ECO:0007669"/>
    <property type="project" value="UniProtKB-KW"/>
</dbReference>
<dbReference type="EMBL" id="RWIT01000002">
    <property type="protein sequence ID" value="RSK50367.1"/>
    <property type="molecule type" value="Genomic_DNA"/>
</dbReference>
<gene>
    <name evidence="7" type="ORF">EI291_06900</name>
</gene>
<accession>A0A428KUY3</accession>
<keyword evidence="2" id="KW-0805">Transcription regulation</keyword>
<dbReference type="InterPro" id="IPR036388">
    <property type="entry name" value="WH-like_DNA-bd_sf"/>
</dbReference>
<feature type="domain" description="RNA polymerase sigma factor 70 region 4 type 2" evidence="6">
    <location>
        <begin position="137"/>
        <end position="187"/>
    </location>
</feature>
<keyword evidence="8" id="KW-1185">Reference proteome</keyword>
<evidence type="ECO:0000256" key="2">
    <source>
        <dbReference type="ARBA" id="ARBA00023015"/>
    </source>
</evidence>
<keyword evidence="3" id="KW-0731">Sigma factor</keyword>
<evidence type="ECO:0000259" key="6">
    <source>
        <dbReference type="Pfam" id="PF08281"/>
    </source>
</evidence>
<dbReference type="RefSeq" id="WP_125419061.1">
    <property type="nucleotide sequence ID" value="NZ_RWIT01000002.1"/>
</dbReference>
<evidence type="ECO:0000256" key="4">
    <source>
        <dbReference type="ARBA" id="ARBA00023163"/>
    </source>
</evidence>
<dbReference type="InterPro" id="IPR013325">
    <property type="entry name" value="RNA_pol_sigma_r2"/>
</dbReference>
<dbReference type="GO" id="GO:0006352">
    <property type="term" value="P:DNA-templated transcription initiation"/>
    <property type="evidence" value="ECO:0007669"/>
    <property type="project" value="InterPro"/>
</dbReference>
<dbReference type="InterPro" id="IPR013249">
    <property type="entry name" value="RNA_pol_sigma70_r4_t2"/>
</dbReference>
<evidence type="ECO:0000313" key="7">
    <source>
        <dbReference type="EMBL" id="RSK50367.1"/>
    </source>
</evidence>
<dbReference type="Gene3D" id="1.10.1740.10">
    <property type="match status" value="1"/>
</dbReference>
<dbReference type="OrthoDB" id="1493925at2"/>
<evidence type="ECO:0000259" key="5">
    <source>
        <dbReference type="Pfam" id="PF04542"/>
    </source>
</evidence>
<sequence length="209" mass="23014">MNLLRTAHQPPRTKHNALGTNFSDADLVAACLRGSAAAQELLYQRFAPRMLALCLRYVRHEFDAEDVLARGFVKVFRGLHQFAGTGSLAGWVRRILVHECLSHLRRRESLTLSLESCHTGHMATDLPSAEAQLQAADLLRLVQELPAGYRTVFNLCALEGYTHPEVAALLGISEGTSKSQLSKARSLLQRQVAALHSSLPTSYSYAHVA</sequence>
<reference evidence="7 8" key="1">
    <citation type="submission" date="2018-12" db="EMBL/GenBank/DDBJ databases">
        <authorList>
            <person name="Feng G."/>
            <person name="Zhu H."/>
        </authorList>
    </citation>
    <scope>NUCLEOTIDE SEQUENCE [LARGE SCALE GENOMIC DNA]</scope>
    <source>
        <strain evidence="7 8">KCTC 12533</strain>
    </source>
</reference>
<comment type="similarity">
    <text evidence="1">Belongs to the sigma-70 factor family. ECF subfamily.</text>
</comment>
<dbReference type="Pfam" id="PF04542">
    <property type="entry name" value="Sigma70_r2"/>
    <property type="match status" value="1"/>
</dbReference>
<dbReference type="PANTHER" id="PTHR43133">
    <property type="entry name" value="RNA POLYMERASE ECF-TYPE SIGMA FACTO"/>
    <property type="match status" value="1"/>
</dbReference>
<dbReference type="Gene3D" id="1.10.10.10">
    <property type="entry name" value="Winged helix-like DNA-binding domain superfamily/Winged helix DNA-binding domain"/>
    <property type="match status" value="1"/>
</dbReference>
<dbReference type="Proteomes" id="UP000273500">
    <property type="component" value="Unassembled WGS sequence"/>
</dbReference>
<name>A0A428KUY3_9BACT</name>